<feature type="compositionally biased region" description="Polar residues" evidence="2">
    <location>
        <begin position="1194"/>
        <end position="1204"/>
    </location>
</feature>
<organism evidence="4 5">
    <name type="scientific">Polypedilum vanderplanki</name>
    <name type="common">Sleeping chironomid midge</name>
    <dbReference type="NCBI Taxonomy" id="319348"/>
    <lineage>
        <taxon>Eukaryota</taxon>
        <taxon>Metazoa</taxon>
        <taxon>Ecdysozoa</taxon>
        <taxon>Arthropoda</taxon>
        <taxon>Hexapoda</taxon>
        <taxon>Insecta</taxon>
        <taxon>Pterygota</taxon>
        <taxon>Neoptera</taxon>
        <taxon>Endopterygota</taxon>
        <taxon>Diptera</taxon>
        <taxon>Nematocera</taxon>
        <taxon>Chironomoidea</taxon>
        <taxon>Chironomidae</taxon>
        <taxon>Chironominae</taxon>
        <taxon>Polypedilum</taxon>
        <taxon>Polypedilum</taxon>
    </lineage>
</organism>
<comment type="caution">
    <text evidence="4">The sequence shown here is derived from an EMBL/GenBank/DDBJ whole genome shotgun (WGS) entry which is preliminary data.</text>
</comment>
<feature type="region of interest" description="Disordered" evidence="2">
    <location>
        <begin position="1132"/>
        <end position="1295"/>
    </location>
</feature>
<feature type="compositionally biased region" description="Low complexity" evidence="2">
    <location>
        <begin position="1214"/>
        <end position="1224"/>
    </location>
</feature>
<protein>
    <recommendedName>
        <fullName evidence="3">BMERB domain-containing protein</fullName>
    </recommendedName>
</protein>
<feature type="compositionally biased region" description="Polar residues" evidence="2">
    <location>
        <begin position="347"/>
        <end position="367"/>
    </location>
</feature>
<evidence type="ECO:0000259" key="3">
    <source>
        <dbReference type="PROSITE" id="PS51848"/>
    </source>
</evidence>
<evidence type="ECO:0000313" key="5">
    <source>
        <dbReference type="Proteomes" id="UP001107558"/>
    </source>
</evidence>
<feature type="region of interest" description="Disordered" evidence="2">
    <location>
        <begin position="942"/>
        <end position="994"/>
    </location>
</feature>
<evidence type="ECO:0000256" key="2">
    <source>
        <dbReference type="SAM" id="MobiDB-lite"/>
    </source>
</evidence>
<feature type="compositionally biased region" description="Basic and acidic residues" evidence="2">
    <location>
        <begin position="607"/>
        <end position="619"/>
    </location>
</feature>
<dbReference type="OrthoDB" id="20799at2759"/>
<feature type="compositionally biased region" description="Polar residues" evidence="2">
    <location>
        <begin position="951"/>
        <end position="981"/>
    </location>
</feature>
<feature type="compositionally biased region" description="Low complexity" evidence="2">
    <location>
        <begin position="983"/>
        <end position="993"/>
    </location>
</feature>
<dbReference type="EMBL" id="JADBJN010000003">
    <property type="protein sequence ID" value="KAG5672580.1"/>
    <property type="molecule type" value="Genomic_DNA"/>
</dbReference>
<keyword evidence="1" id="KW-0175">Coiled coil</keyword>
<feature type="region of interest" description="Disordered" evidence="2">
    <location>
        <begin position="806"/>
        <end position="835"/>
    </location>
</feature>
<feature type="compositionally biased region" description="Polar residues" evidence="2">
    <location>
        <begin position="1149"/>
        <end position="1165"/>
    </location>
</feature>
<feature type="compositionally biased region" description="Polar residues" evidence="2">
    <location>
        <begin position="14"/>
        <end position="31"/>
    </location>
</feature>
<feature type="compositionally biased region" description="Basic and acidic residues" evidence="2">
    <location>
        <begin position="39"/>
        <end position="54"/>
    </location>
</feature>
<feature type="region of interest" description="Disordered" evidence="2">
    <location>
        <begin position="323"/>
        <end position="386"/>
    </location>
</feature>
<name>A0A9J6BRS8_POLVA</name>
<accession>A0A9J6BRS8</accession>
<feature type="region of interest" description="Disordered" evidence="2">
    <location>
        <begin position="595"/>
        <end position="619"/>
    </location>
</feature>
<feature type="compositionally biased region" description="Basic and acidic residues" evidence="2">
    <location>
        <begin position="815"/>
        <end position="824"/>
    </location>
</feature>
<dbReference type="InterPro" id="IPR022735">
    <property type="entry name" value="bMERB_dom"/>
</dbReference>
<feature type="region of interest" description="Disordered" evidence="2">
    <location>
        <begin position="196"/>
        <end position="226"/>
    </location>
</feature>
<feature type="compositionally biased region" description="Basic and acidic residues" evidence="2">
    <location>
        <begin position="328"/>
        <end position="337"/>
    </location>
</feature>
<feature type="coiled-coil region" evidence="1">
    <location>
        <begin position="1315"/>
        <end position="1346"/>
    </location>
</feature>
<proteinExistence type="predicted"/>
<dbReference type="PROSITE" id="PS51848">
    <property type="entry name" value="BMERB"/>
    <property type="match status" value="1"/>
</dbReference>
<evidence type="ECO:0000313" key="4">
    <source>
        <dbReference type="EMBL" id="KAG5672580.1"/>
    </source>
</evidence>
<feature type="compositionally biased region" description="Basic and acidic residues" evidence="2">
    <location>
        <begin position="1231"/>
        <end position="1245"/>
    </location>
</feature>
<dbReference type="Proteomes" id="UP001107558">
    <property type="component" value="Chromosome 3"/>
</dbReference>
<feature type="compositionally biased region" description="Basic and acidic residues" evidence="2">
    <location>
        <begin position="62"/>
        <end position="78"/>
    </location>
</feature>
<dbReference type="Pfam" id="PF12130">
    <property type="entry name" value="bMERB_dom"/>
    <property type="match status" value="1"/>
</dbReference>
<reference evidence="4" key="1">
    <citation type="submission" date="2021-03" db="EMBL/GenBank/DDBJ databases">
        <title>Chromosome level genome of the anhydrobiotic midge Polypedilum vanderplanki.</title>
        <authorList>
            <person name="Yoshida Y."/>
            <person name="Kikawada T."/>
            <person name="Gusev O."/>
        </authorList>
    </citation>
    <scope>NUCLEOTIDE SEQUENCE</scope>
    <source>
        <strain evidence="4">NIAS01</strain>
        <tissue evidence="4">Whole body or cell culture</tissue>
    </source>
</reference>
<keyword evidence="5" id="KW-1185">Reference proteome</keyword>
<feature type="domain" description="BMERB" evidence="3">
    <location>
        <begin position="1316"/>
        <end position="1456"/>
    </location>
</feature>
<dbReference type="SMART" id="SM01203">
    <property type="entry name" value="DUF3585"/>
    <property type="match status" value="1"/>
</dbReference>
<evidence type="ECO:0000256" key="1">
    <source>
        <dbReference type="SAM" id="Coils"/>
    </source>
</evidence>
<gene>
    <name evidence="4" type="ORF">PVAND_002696</name>
</gene>
<feature type="compositionally biased region" description="Basic and acidic residues" evidence="2">
    <location>
        <begin position="368"/>
        <end position="386"/>
    </location>
</feature>
<feature type="compositionally biased region" description="Basic and acidic residues" evidence="2">
    <location>
        <begin position="205"/>
        <end position="226"/>
    </location>
</feature>
<feature type="region of interest" description="Disordered" evidence="2">
    <location>
        <begin position="1"/>
        <end position="78"/>
    </location>
</feature>
<sequence length="1532" mass="172776">MNTPFFGSYPGKAQSDSESSDEALNSATEISTDSEFDQDPIHEPPKIFIDDSHLRKYPGRGHRYETKKQTDAKKKQDQNIHLNFKPLIEVDPSIVRREPLKNPLPGNYLLSKTASTEGIATKKSLELKKRYLLGGDTSGNNSVLKSDSASALDTKLKSFASNISECQKLLNPATEISPSMQTFLQRIDRNNELNRSHHSIGLSKTLKDKYNNNNQEEKENRSIDSNKKLEPTIETVNTALIENKIRELTPEVPKVPEIIETVDLVTPEKKQPIVDLENVQIPQNIIDNNKQFIENMEKSSSTASVHETNMKIKNKLDTMFIDLTVDSPPKDTNRDEQNNNSSNSNNIHTTSVPDIISNISNKINGTATKKEEDSIERPRSPAHETTIEVPQIWSKTLAVTKEIDTDSLSNDSSTSSLEDIPHFILDSTTSPETQNENVNFQTQPPRLEVRDTTGELMQIDSLMIIDGKYIGDPEDLPLFKEQPEQSIESPSSLTKPLKFDTKNENKLESLKNLPLIVSHDDQVRFNDKISPIVTPEDGDKTPMANAPMMPISDSENDLTTQGLTETELSDWAADDAVSENFMDIEFALNSGKGTMKRNKKVKQTKSTSERVKEANEKLKEPQNEVECGILKNLALEEIDFMDTGSEAECSNETHSTANRMMLKNHGYVKFVEHKHDQKNHYNAYQSTLKTPKEKSPPPIVEAINIEVVNVNFIEQGAYILNNNNEQKTPVNEEKLHDSLNISCDDIEDDSLILVDDKNQESLPTTITTTTETTEELTIVTSPLESLPKHPVATNEIYNTTTPSSVITSISTTSNERPKFERNSTERASSSSRISREQIEEMGGYEEYVKSLQMKIAQISNGRESLEKKTRRKLSKSDLLGSIEASEEQESATKSIFNVSNVEAPQTLSKKLEELTKERTKQKDIIHDLVMNKLQAKKQLNAEKRLNRSKNRSIYMTSSQQSSPIPDQTQVTEQTPQSNVINESRPLSNSSSPSKVMKTQSFCVYSKPNAASIDDNFRTPVPPPRNRLYSANDLANTAEKMREDARARAKLMSNEDLGLSPEEKILLLRKRYNLIHSNSHETASIQMSSSLFANGRNQSDDMKYREKKLSISKSFNDISRINRQSKEFNVNNFSKPLTDCMSDPNLADVINTSTDSPKQQSTPTKSTKSHRRDSERRKSLIQTVSDFFHKKRDQSASNKDLTTSPPAIGKDKLSETSSSTMSVFSRFKLSPKSKDSSKDKSKEKESTPPYSSEKSRSVASLKPQPKMMSTIAIEDSSPPPIPPLPTNYRRSDDEDYLDTTETKNELKKLRAMSKASKQAELKRLRIAQEIKREQDEIDLKIKDLETRGVEIEKHLRGEEQNLEQLNESILSQIGNSDEEMLKELLDIWRNITQLKKRDEELIIRQQELQLEHRHSQLKEELSIRLSCSKLDKSAQDVAAEGAILSEMLEIVSKRAALRPSEYQGSSIQSENISLPVLPPQTTINPLLQYNSAMLNQSPSPNGAHRYQSTYSSSRPAITHHTFTSQSHNQEHDI</sequence>